<feature type="coiled-coil region" evidence="1">
    <location>
        <begin position="261"/>
        <end position="295"/>
    </location>
</feature>
<dbReference type="STRING" id="1245471.PCA10_41800"/>
<keyword evidence="4" id="KW-1185">Reference proteome</keyword>
<gene>
    <name evidence="3" type="ORF">PCA10_41800</name>
</gene>
<evidence type="ECO:0000313" key="4">
    <source>
        <dbReference type="Proteomes" id="UP000015503"/>
    </source>
</evidence>
<dbReference type="KEGG" id="pre:PCA10_41800"/>
<keyword evidence="1" id="KW-0175">Coiled coil</keyword>
<dbReference type="eggNOG" id="ENOG5032X29">
    <property type="taxonomic scope" value="Bacteria"/>
</dbReference>
<dbReference type="OrthoDB" id="7055067at2"/>
<dbReference type="RefSeq" id="WP_016494046.1">
    <property type="nucleotide sequence ID" value="NC_021499.1"/>
</dbReference>
<reference evidence="3 4" key="1">
    <citation type="journal article" date="2013" name="Genome Announc.">
        <title>Complete Genome Sequence of the Carbazole Degrader Pseudomonas resinovorans Strain CA10 (NBRC 106553).</title>
        <authorList>
            <person name="Shintani M."/>
            <person name="Hosoyama A."/>
            <person name="Ohji S."/>
            <person name="Tsuchikane K."/>
            <person name="Takarada H."/>
            <person name="Yamazoe A."/>
            <person name="Fujita N."/>
            <person name="Nojiri H."/>
        </authorList>
    </citation>
    <scope>NUCLEOTIDE SEQUENCE [LARGE SCALE GENOMIC DNA]</scope>
    <source>
        <strain evidence="3 4">NBRC 106553</strain>
    </source>
</reference>
<protein>
    <recommendedName>
        <fullName evidence="5">Flagellar hook-associated protein</fullName>
    </recommendedName>
</protein>
<evidence type="ECO:0000256" key="1">
    <source>
        <dbReference type="SAM" id="Coils"/>
    </source>
</evidence>
<dbReference type="AlphaFoldDB" id="S6AHB9"/>
<proteinExistence type="predicted"/>
<evidence type="ECO:0000256" key="2">
    <source>
        <dbReference type="SAM" id="MobiDB-lite"/>
    </source>
</evidence>
<dbReference type="HOGENOM" id="CLU_796627_0_0_6"/>
<accession>S6AHB9</accession>
<evidence type="ECO:0000313" key="3">
    <source>
        <dbReference type="EMBL" id="BAN49912.1"/>
    </source>
</evidence>
<evidence type="ECO:0008006" key="5">
    <source>
        <dbReference type="Google" id="ProtNLM"/>
    </source>
</evidence>
<dbReference type="PATRIC" id="fig|1245471.3.peg.4230"/>
<feature type="region of interest" description="Disordered" evidence="2">
    <location>
        <begin position="1"/>
        <end position="52"/>
    </location>
</feature>
<sequence>MKVDNSLTSIALADAQPRRQPLLPEATPASRRKADKLAPETTGAERGPAKNASFNLQLNQQLSSMQTAESYLDQLADHLGQLKLNIGRELSNPQNGDKPAVRDAAQQVNRLLEERSKRSGNALDASLRLRLHEPVRSRFSLQGLESVENIQRSGKETLLFSGGRALGEPVAVVLDDGMSTEQLLRRFNGSLGQAGIRAELDRDGALKFSAQEGDWQALQGQLKVQGEDKLFAKGRFTPLDSQEEGFKPFPSDFKGDTLRELRQVLDQVVNALDKVSSLREQIRNRQEDIREFLARQSSNDERTWAHDYANTVFNLMRKSPSNYGAVSQTVIAQANLSRYAVVSLLS</sequence>
<dbReference type="EMBL" id="AP013068">
    <property type="protein sequence ID" value="BAN49912.1"/>
    <property type="molecule type" value="Genomic_DNA"/>
</dbReference>
<name>S6AHB9_METRE</name>
<organism evidence="3 4">
    <name type="scientific">Metapseudomonas resinovorans NBRC 106553</name>
    <dbReference type="NCBI Taxonomy" id="1245471"/>
    <lineage>
        <taxon>Bacteria</taxon>
        <taxon>Pseudomonadati</taxon>
        <taxon>Pseudomonadota</taxon>
        <taxon>Gammaproteobacteria</taxon>
        <taxon>Pseudomonadales</taxon>
        <taxon>Pseudomonadaceae</taxon>
        <taxon>Metapseudomonas</taxon>
    </lineage>
</organism>
<dbReference type="Proteomes" id="UP000015503">
    <property type="component" value="Chromosome"/>
</dbReference>